<protein>
    <submittedName>
        <fullName evidence="1">Uncharacterized protein</fullName>
    </submittedName>
</protein>
<proteinExistence type="predicted"/>
<dbReference type="Proteomes" id="UP001062846">
    <property type="component" value="Chromosome 4"/>
</dbReference>
<keyword evidence="2" id="KW-1185">Reference proteome</keyword>
<gene>
    <name evidence="1" type="ORF">RHMOL_Rhmol04G0236300</name>
</gene>
<reference evidence="1" key="1">
    <citation type="submission" date="2022-02" db="EMBL/GenBank/DDBJ databases">
        <title>Plant Genome Project.</title>
        <authorList>
            <person name="Zhang R.-G."/>
        </authorList>
    </citation>
    <scope>NUCLEOTIDE SEQUENCE</scope>
    <source>
        <strain evidence="1">AT1</strain>
    </source>
</reference>
<accession>A0ACC0P4S9</accession>
<evidence type="ECO:0000313" key="2">
    <source>
        <dbReference type="Proteomes" id="UP001062846"/>
    </source>
</evidence>
<organism evidence="1 2">
    <name type="scientific">Rhododendron molle</name>
    <name type="common">Chinese azalea</name>
    <name type="synonym">Azalea mollis</name>
    <dbReference type="NCBI Taxonomy" id="49168"/>
    <lineage>
        <taxon>Eukaryota</taxon>
        <taxon>Viridiplantae</taxon>
        <taxon>Streptophyta</taxon>
        <taxon>Embryophyta</taxon>
        <taxon>Tracheophyta</taxon>
        <taxon>Spermatophyta</taxon>
        <taxon>Magnoliopsida</taxon>
        <taxon>eudicotyledons</taxon>
        <taxon>Gunneridae</taxon>
        <taxon>Pentapetalae</taxon>
        <taxon>asterids</taxon>
        <taxon>Ericales</taxon>
        <taxon>Ericaceae</taxon>
        <taxon>Ericoideae</taxon>
        <taxon>Rhodoreae</taxon>
        <taxon>Rhododendron</taxon>
    </lineage>
</organism>
<comment type="caution">
    <text evidence="1">The sequence shown here is derived from an EMBL/GenBank/DDBJ whole genome shotgun (WGS) entry which is preliminary data.</text>
</comment>
<name>A0ACC0P4S9_RHOML</name>
<dbReference type="EMBL" id="CM046391">
    <property type="protein sequence ID" value="KAI8560181.1"/>
    <property type="molecule type" value="Genomic_DNA"/>
</dbReference>
<sequence length="381" mass="44780">MAYFEDYSWNVELSPEVIKLLFNFSGYPSDNPYSHIQKFEEICGTFSNLLSETVKLKYFEQSLRYKATSWFFLLNSYSTWQEVQNLFLEEFSPAYQTVLRKQQIVNNAQIDEESYFHCWERYKDLLLSFPDHGFALWHIIDFFYDGLNGKTRQLVDMICHGEFLDKTDEKDWDFYDRFAKNSKFWVCNMNYEDANSQAQVEEQVEPVGASKRVIDLELETIMEFELSDELNVQCSPQVNFAYSPEMTFDMKTLEEPLSKIGQIPLENANQMPSVLNHTSTPFGHPPLEEIIELAPIDFLGVDNCIVVYHPFFLQLINNLKVNLVWNADLVEFQLQKRLRQLRYSKLFDLTWGVPPLAILVCDVPPFRAMALASRYFTSIWI</sequence>
<evidence type="ECO:0000313" key="1">
    <source>
        <dbReference type="EMBL" id="KAI8560181.1"/>
    </source>
</evidence>